<dbReference type="InterPro" id="IPR003615">
    <property type="entry name" value="HNH_nuc"/>
</dbReference>
<dbReference type="Pfam" id="PF13391">
    <property type="entry name" value="HNH_2"/>
    <property type="match status" value="1"/>
</dbReference>
<feature type="domain" description="HNH nuclease" evidence="1">
    <location>
        <begin position="155"/>
        <end position="206"/>
    </location>
</feature>
<comment type="caution">
    <text evidence="2">The sequence shown here is derived from an EMBL/GenBank/DDBJ whole genome shotgun (WGS) entry which is preliminary data.</text>
</comment>
<accession>A0A5B1CEI7</accession>
<reference evidence="2 3" key="1">
    <citation type="submission" date="2019-08" db="EMBL/GenBank/DDBJ databases">
        <title>Deep-cultivation of Planctomycetes and their phenomic and genomic characterization uncovers novel biology.</title>
        <authorList>
            <person name="Wiegand S."/>
            <person name="Jogler M."/>
            <person name="Boedeker C."/>
            <person name="Pinto D."/>
            <person name="Vollmers J."/>
            <person name="Rivas-Marin E."/>
            <person name="Kohn T."/>
            <person name="Peeters S.H."/>
            <person name="Heuer A."/>
            <person name="Rast P."/>
            <person name="Oberbeckmann S."/>
            <person name="Bunk B."/>
            <person name="Jeske O."/>
            <person name="Meyerdierks A."/>
            <person name="Storesund J.E."/>
            <person name="Kallscheuer N."/>
            <person name="Luecker S."/>
            <person name="Lage O.M."/>
            <person name="Pohl T."/>
            <person name="Merkel B.J."/>
            <person name="Hornburger P."/>
            <person name="Mueller R.-W."/>
            <person name="Bruemmer F."/>
            <person name="Labrenz M."/>
            <person name="Spormann A.M."/>
            <person name="Op Den Camp H."/>
            <person name="Overmann J."/>
            <person name="Amann R."/>
            <person name="Jetten M.S.M."/>
            <person name="Mascher T."/>
            <person name="Medema M.H."/>
            <person name="Devos D.P."/>
            <person name="Kaster A.-K."/>
            <person name="Ovreas L."/>
            <person name="Rohde M."/>
            <person name="Galperin M.Y."/>
            <person name="Jogler C."/>
        </authorList>
    </citation>
    <scope>NUCLEOTIDE SEQUENCE [LARGE SCALE GENOMIC DNA]</scope>
    <source>
        <strain evidence="2 3">LF1</strain>
    </source>
</reference>
<keyword evidence="3" id="KW-1185">Reference proteome</keyword>
<name>A0A5B1CEI7_9BACT</name>
<evidence type="ECO:0000313" key="2">
    <source>
        <dbReference type="EMBL" id="KAA1258631.1"/>
    </source>
</evidence>
<evidence type="ECO:0000259" key="1">
    <source>
        <dbReference type="Pfam" id="PF13391"/>
    </source>
</evidence>
<proteinExistence type="predicted"/>
<gene>
    <name evidence="2" type="ORF">LF1_11530</name>
</gene>
<dbReference type="OrthoDB" id="5678128at2"/>
<sequence>MTDGTKYGSKWEREETILAFDLYCRIPFRATKRTNPAVVQLAELIGRTPSSVARKLGNFGSFDPKLKARGVVGLSHASSLDREVFHAFQDDWESLIIEAEEIKRRLQDQAPILDTTIASGSVPSPRQTETLVVRKQRIGQDFFRAAVVASYDFKCCVTGLDVPECLIASHIVPWNEDESARLDPANGLCLSATFDKLFDRFLMTVEPDYTMRFSSRLEKFASHEIRDYIDRHAGSKIVEPDKFTPREAYLSYHNDRFSELENLQ</sequence>
<organism evidence="2 3">
    <name type="scientific">Rubripirellula obstinata</name>
    <dbReference type="NCBI Taxonomy" id="406547"/>
    <lineage>
        <taxon>Bacteria</taxon>
        <taxon>Pseudomonadati</taxon>
        <taxon>Planctomycetota</taxon>
        <taxon>Planctomycetia</taxon>
        <taxon>Pirellulales</taxon>
        <taxon>Pirellulaceae</taxon>
        <taxon>Rubripirellula</taxon>
    </lineage>
</organism>
<dbReference type="Proteomes" id="UP000322699">
    <property type="component" value="Unassembled WGS sequence"/>
</dbReference>
<protein>
    <recommendedName>
        <fullName evidence="1">HNH nuclease domain-containing protein</fullName>
    </recommendedName>
</protein>
<dbReference type="AlphaFoldDB" id="A0A5B1CEI7"/>
<evidence type="ECO:0000313" key="3">
    <source>
        <dbReference type="Proteomes" id="UP000322699"/>
    </source>
</evidence>
<dbReference type="RefSeq" id="WP_068257836.1">
    <property type="nucleotide sequence ID" value="NZ_LWSK01000001.1"/>
</dbReference>
<dbReference type="EMBL" id="VRLW01000001">
    <property type="protein sequence ID" value="KAA1258631.1"/>
    <property type="molecule type" value="Genomic_DNA"/>
</dbReference>